<gene>
    <name evidence="3" type="ORF">OKA04_07900</name>
</gene>
<dbReference type="Proteomes" id="UP001207930">
    <property type="component" value="Unassembled WGS sequence"/>
</dbReference>
<evidence type="ECO:0008006" key="5">
    <source>
        <dbReference type="Google" id="ProtNLM"/>
    </source>
</evidence>
<organism evidence="3 4">
    <name type="scientific">Luteolibacter flavescens</name>
    <dbReference type="NCBI Taxonomy" id="1859460"/>
    <lineage>
        <taxon>Bacteria</taxon>
        <taxon>Pseudomonadati</taxon>
        <taxon>Verrucomicrobiota</taxon>
        <taxon>Verrucomicrobiia</taxon>
        <taxon>Verrucomicrobiales</taxon>
        <taxon>Verrucomicrobiaceae</taxon>
        <taxon>Luteolibacter</taxon>
    </lineage>
</organism>
<feature type="region of interest" description="Disordered" evidence="1">
    <location>
        <begin position="50"/>
        <end position="72"/>
    </location>
</feature>
<evidence type="ECO:0000256" key="2">
    <source>
        <dbReference type="SAM" id="SignalP"/>
    </source>
</evidence>
<evidence type="ECO:0000313" key="4">
    <source>
        <dbReference type="Proteomes" id="UP001207930"/>
    </source>
</evidence>
<feature type="signal peptide" evidence="2">
    <location>
        <begin position="1"/>
        <end position="27"/>
    </location>
</feature>
<evidence type="ECO:0000313" key="3">
    <source>
        <dbReference type="EMBL" id="MCW1884650.1"/>
    </source>
</evidence>
<evidence type="ECO:0000256" key="1">
    <source>
        <dbReference type="SAM" id="MobiDB-lite"/>
    </source>
</evidence>
<dbReference type="EMBL" id="JAPDDS010000003">
    <property type="protein sequence ID" value="MCW1884650.1"/>
    <property type="molecule type" value="Genomic_DNA"/>
</dbReference>
<reference evidence="3 4" key="1">
    <citation type="submission" date="2022-10" db="EMBL/GenBank/DDBJ databases">
        <title>Luteolibacter flavescens strain MCCC 1K03193, whole genome shotgun sequencing project.</title>
        <authorList>
            <person name="Zhao G."/>
            <person name="Shen L."/>
        </authorList>
    </citation>
    <scope>NUCLEOTIDE SEQUENCE [LARGE SCALE GENOMIC DNA]</scope>
    <source>
        <strain evidence="3 4">MCCC 1K03193</strain>
    </source>
</reference>
<sequence>MKPILPIVAGVAIVAAGVPFFSESSQAQQPAGTPAGKAVTNPVGSRCVVTLDPNYPSSRRSGGASSDNFEVTDNKVQGDLSSISSEWIVLKEGNYENWIPRDKVLSMRVSR</sequence>
<comment type="caution">
    <text evidence="3">The sequence shown here is derived from an EMBL/GenBank/DDBJ whole genome shotgun (WGS) entry which is preliminary data.</text>
</comment>
<proteinExistence type="predicted"/>
<feature type="compositionally biased region" description="Polar residues" evidence="1">
    <location>
        <begin position="55"/>
        <end position="72"/>
    </location>
</feature>
<keyword evidence="4" id="KW-1185">Reference proteome</keyword>
<protein>
    <recommendedName>
        <fullName evidence="5">SH3 domain-containing protein</fullName>
    </recommendedName>
</protein>
<keyword evidence="2" id="KW-0732">Signal</keyword>
<name>A0ABT3FNU4_9BACT</name>
<accession>A0ABT3FNU4</accession>
<dbReference type="RefSeq" id="WP_264500606.1">
    <property type="nucleotide sequence ID" value="NZ_JAPDDS010000003.1"/>
</dbReference>
<feature type="chain" id="PRO_5045131656" description="SH3 domain-containing protein" evidence="2">
    <location>
        <begin position="28"/>
        <end position="111"/>
    </location>
</feature>